<dbReference type="Proteomes" id="UP000241462">
    <property type="component" value="Unassembled WGS sequence"/>
</dbReference>
<sequence length="149" mass="16870">MVCLTFPNIALTVQANQPSQLIAYMDLVSTSAIDRHVLVSCRPSSHAFFLFFPRKQNGLELPDQHERSWLAGPGKPRLVTDSTQPDLLQSRKQCQTRICNPVIPRTLRNSALQRFKCPNQNKCHGEMRMQKYTRTREIGSQTGSTSGQN</sequence>
<protein>
    <submittedName>
        <fullName evidence="1">Uncharacterized protein</fullName>
    </submittedName>
</protein>
<dbReference type="AlphaFoldDB" id="A0A2T3A660"/>
<proteinExistence type="predicted"/>
<dbReference type="EMBL" id="KZ678458">
    <property type="protein sequence ID" value="PSR83596.1"/>
    <property type="molecule type" value="Genomic_DNA"/>
</dbReference>
<gene>
    <name evidence="1" type="ORF">BD289DRAFT_280731</name>
</gene>
<reference evidence="1 2" key="1">
    <citation type="journal article" date="2018" name="Mycol. Prog.">
        <title>Coniella lustricola, a new species from submerged detritus.</title>
        <authorList>
            <person name="Raudabaugh D.B."/>
            <person name="Iturriaga T."/>
            <person name="Carver A."/>
            <person name="Mondo S."/>
            <person name="Pangilinan J."/>
            <person name="Lipzen A."/>
            <person name="He G."/>
            <person name="Amirebrahimi M."/>
            <person name="Grigoriev I.V."/>
            <person name="Miller A.N."/>
        </authorList>
    </citation>
    <scope>NUCLEOTIDE SEQUENCE [LARGE SCALE GENOMIC DNA]</scope>
    <source>
        <strain evidence="1 2">B22-T-1</strain>
    </source>
</reference>
<keyword evidence="2" id="KW-1185">Reference proteome</keyword>
<organism evidence="1 2">
    <name type="scientific">Coniella lustricola</name>
    <dbReference type="NCBI Taxonomy" id="2025994"/>
    <lineage>
        <taxon>Eukaryota</taxon>
        <taxon>Fungi</taxon>
        <taxon>Dikarya</taxon>
        <taxon>Ascomycota</taxon>
        <taxon>Pezizomycotina</taxon>
        <taxon>Sordariomycetes</taxon>
        <taxon>Sordariomycetidae</taxon>
        <taxon>Diaporthales</taxon>
        <taxon>Schizoparmaceae</taxon>
        <taxon>Coniella</taxon>
    </lineage>
</organism>
<evidence type="ECO:0000313" key="2">
    <source>
        <dbReference type="Proteomes" id="UP000241462"/>
    </source>
</evidence>
<accession>A0A2T3A660</accession>
<name>A0A2T3A660_9PEZI</name>
<evidence type="ECO:0000313" key="1">
    <source>
        <dbReference type="EMBL" id="PSR83596.1"/>
    </source>
</evidence>
<dbReference type="InParanoid" id="A0A2T3A660"/>